<dbReference type="GO" id="GO:0008616">
    <property type="term" value="P:tRNA queuosine(34) biosynthetic process"/>
    <property type="evidence" value="ECO:0007669"/>
    <property type="project" value="UniProtKB-UniRule"/>
</dbReference>
<evidence type="ECO:0000256" key="1">
    <source>
        <dbReference type="ARBA" id="ARBA00022485"/>
    </source>
</evidence>
<dbReference type="SUPFAM" id="SSF102114">
    <property type="entry name" value="Radical SAM enzymes"/>
    <property type="match status" value="1"/>
</dbReference>
<comment type="cofactor">
    <cofactor evidence="8">
        <name>[4Fe-4S] cluster</name>
        <dbReference type="ChEBI" id="CHEBI:49883"/>
    </cofactor>
    <text evidence="8">Binds 1 [4Fe-4S] cluster. The cluster is coordinated with 3 cysteines and an exchangeable S-adenosyl-L-methionine.</text>
</comment>
<dbReference type="GO" id="GO:0051539">
    <property type="term" value="F:4 iron, 4 sulfur cluster binding"/>
    <property type="evidence" value="ECO:0007669"/>
    <property type="project" value="UniProtKB-UniRule"/>
</dbReference>
<dbReference type="CDD" id="cd01335">
    <property type="entry name" value="Radical_SAM"/>
    <property type="match status" value="1"/>
</dbReference>
<comment type="cofactor">
    <cofactor evidence="8">
        <name>S-adenosyl-L-methionine</name>
        <dbReference type="ChEBI" id="CHEBI:59789"/>
    </cofactor>
    <text evidence="8">Binds 1 S-adenosyl-L-methionine per subunit.</text>
</comment>
<dbReference type="PIRSF" id="PIRSF000370">
    <property type="entry name" value="QueE"/>
    <property type="match status" value="1"/>
</dbReference>
<dbReference type="RefSeq" id="WP_131838473.1">
    <property type="nucleotide sequence ID" value="NZ_SLWB01000003.1"/>
</dbReference>
<dbReference type="UniPathway" id="UPA00391"/>
<evidence type="ECO:0000256" key="8">
    <source>
        <dbReference type="HAMAP-Rule" id="MF_00917"/>
    </source>
</evidence>
<organism evidence="10 11">
    <name type="scientific">Acetobacteroides hydrogenigenes</name>
    <dbReference type="NCBI Taxonomy" id="979970"/>
    <lineage>
        <taxon>Bacteria</taxon>
        <taxon>Pseudomonadati</taxon>
        <taxon>Bacteroidota</taxon>
        <taxon>Bacteroidia</taxon>
        <taxon>Bacteroidales</taxon>
        <taxon>Rikenellaceae</taxon>
        <taxon>Acetobacteroides</taxon>
    </lineage>
</organism>
<keyword evidence="6 8" id="KW-0411">Iron-sulfur</keyword>
<dbReference type="HAMAP" id="MF_00917">
    <property type="entry name" value="QueE"/>
    <property type="match status" value="1"/>
</dbReference>
<feature type="binding site" evidence="8">
    <location>
        <begin position="125"/>
        <end position="127"/>
    </location>
    <ligand>
        <name>S-adenosyl-L-methionine</name>
        <dbReference type="ChEBI" id="CHEBI:59789"/>
    </ligand>
</feature>
<evidence type="ECO:0000256" key="7">
    <source>
        <dbReference type="ARBA" id="ARBA00023239"/>
    </source>
</evidence>
<sequence>MSQASSGTLPIYEAFYAFQGEGSHIGRAAFFIRTIGCPVRCSWCDSPGTWHKDHQPESIQRLTVDELVGRVQESGAPLAVITGGEPTIYDLAPLTQALQQAGIRTHLETCGAFDIRGSFDWITVSPKWNLPPLRQNIQKAHEIKIVVDGPTAIEDWWEQIGSHCTTNDFRMGAPDIWLQPEANQVGTAIHDAITNAVKSYPTRYRAGVQLHKIYSCDALDPNSMPVVG</sequence>
<dbReference type="EMBL" id="SLWB01000003">
    <property type="protein sequence ID" value="TCN70613.1"/>
    <property type="molecule type" value="Genomic_DNA"/>
</dbReference>
<dbReference type="AlphaFoldDB" id="A0A4R2EP31"/>
<dbReference type="Proteomes" id="UP000294830">
    <property type="component" value="Unassembled WGS sequence"/>
</dbReference>
<comment type="caution">
    <text evidence="10">The sequence shown here is derived from an EMBL/GenBank/DDBJ whole genome shotgun (WGS) entry which is preliminary data.</text>
</comment>
<gene>
    <name evidence="8" type="primary">queE</name>
    <name evidence="10" type="ORF">CLV25_103133</name>
</gene>
<comment type="catalytic activity">
    <reaction evidence="8">
        <text>6-carboxy-5,6,7,8-tetrahydropterin + H(+) = 7-carboxy-7-carbaguanine + NH4(+)</text>
        <dbReference type="Rhea" id="RHEA:27974"/>
        <dbReference type="ChEBI" id="CHEBI:15378"/>
        <dbReference type="ChEBI" id="CHEBI:28938"/>
        <dbReference type="ChEBI" id="CHEBI:61032"/>
        <dbReference type="ChEBI" id="CHEBI:61036"/>
        <dbReference type="EC" id="4.3.99.3"/>
    </reaction>
</comment>
<evidence type="ECO:0000313" key="10">
    <source>
        <dbReference type="EMBL" id="TCN70613.1"/>
    </source>
</evidence>
<comment type="pathway">
    <text evidence="8">Purine metabolism; 7-cyano-7-deazaguanine biosynthesis.</text>
</comment>
<comment type="cofactor">
    <cofactor evidence="8">
        <name>Mg(2+)</name>
        <dbReference type="ChEBI" id="CHEBI:18420"/>
    </cofactor>
</comment>
<keyword evidence="8" id="KW-0671">Queuosine biosynthesis</keyword>
<dbReference type="SFLD" id="SFLDS00029">
    <property type="entry name" value="Radical_SAM"/>
    <property type="match status" value="1"/>
</dbReference>
<evidence type="ECO:0000256" key="5">
    <source>
        <dbReference type="ARBA" id="ARBA00023004"/>
    </source>
</evidence>
<feature type="binding site" evidence="8">
    <location>
        <position position="33"/>
    </location>
    <ligand>
        <name>substrate</name>
    </ligand>
</feature>
<evidence type="ECO:0000313" key="11">
    <source>
        <dbReference type="Proteomes" id="UP000294830"/>
    </source>
</evidence>
<keyword evidence="11" id="KW-1185">Reference proteome</keyword>
<keyword evidence="2 8" id="KW-0949">S-adenosyl-L-methionine</keyword>
<feature type="binding site" evidence="8">
    <location>
        <position position="37"/>
    </location>
    <ligand>
        <name>[4Fe-4S] cluster</name>
        <dbReference type="ChEBI" id="CHEBI:49883"/>
        <note>4Fe-4S-S-AdoMet</note>
    </ligand>
</feature>
<comment type="subunit">
    <text evidence="8">Homodimer.</text>
</comment>
<keyword evidence="1 8" id="KW-0004">4Fe-4S</keyword>
<dbReference type="Gene3D" id="3.20.20.70">
    <property type="entry name" value="Aldolase class I"/>
    <property type="match status" value="1"/>
</dbReference>
<feature type="binding site" evidence="8">
    <location>
        <position position="84"/>
    </location>
    <ligand>
        <name>S-adenosyl-L-methionine</name>
        <dbReference type="ChEBI" id="CHEBI:59789"/>
    </ligand>
</feature>
<comment type="caution">
    <text evidence="8">Lacks conserved residue(s) required for the propagation of feature annotation.</text>
</comment>
<proteinExistence type="inferred from homology"/>
<evidence type="ECO:0000259" key="9">
    <source>
        <dbReference type="PROSITE" id="PS51918"/>
    </source>
</evidence>
<keyword evidence="5 8" id="KW-0408">Iron</keyword>
<dbReference type="InterPro" id="IPR024924">
    <property type="entry name" value="7-CO-7-deazaguanine_synth-like"/>
</dbReference>
<evidence type="ECO:0000256" key="6">
    <source>
        <dbReference type="ARBA" id="ARBA00023014"/>
    </source>
</evidence>
<keyword evidence="3 8" id="KW-0479">Metal-binding</keyword>
<dbReference type="GO" id="GO:0000287">
    <property type="term" value="F:magnesium ion binding"/>
    <property type="evidence" value="ECO:0007669"/>
    <property type="project" value="UniProtKB-UniRule"/>
</dbReference>
<feature type="binding site" evidence="8">
    <location>
        <position position="82"/>
    </location>
    <ligand>
        <name>substrate</name>
    </ligand>
</feature>
<name>A0A4R2EP31_9BACT</name>
<dbReference type="InterPro" id="IPR058240">
    <property type="entry name" value="rSAM_sf"/>
</dbReference>
<feature type="binding site" evidence="8">
    <location>
        <position position="41"/>
    </location>
    <ligand>
        <name>[4Fe-4S] cluster</name>
        <dbReference type="ChEBI" id="CHEBI:49883"/>
        <note>4Fe-4S-S-AdoMet</note>
    </ligand>
</feature>
<protein>
    <recommendedName>
        <fullName evidence="8">7-carboxy-7-deazaguanine synthase</fullName>
        <shortName evidence="8">CDG synthase</shortName>
        <ecNumber evidence="8">4.3.99.3</ecNumber>
    </recommendedName>
    <alternativeName>
        <fullName evidence="8">Queuosine biosynthesis protein QueE</fullName>
    </alternativeName>
</protein>
<evidence type="ECO:0000256" key="4">
    <source>
        <dbReference type="ARBA" id="ARBA00022842"/>
    </source>
</evidence>
<dbReference type="OrthoDB" id="9792276at2"/>
<dbReference type="GO" id="GO:1904047">
    <property type="term" value="F:S-adenosyl-L-methionine binding"/>
    <property type="evidence" value="ECO:0007669"/>
    <property type="project" value="UniProtKB-UniRule"/>
</dbReference>
<evidence type="ECO:0000256" key="3">
    <source>
        <dbReference type="ARBA" id="ARBA00022723"/>
    </source>
</evidence>
<feature type="binding site" evidence="8">
    <location>
        <position position="44"/>
    </location>
    <ligand>
        <name>[4Fe-4S] cluster</name>
        <dbReference type="ChEBI" id="CHEBI:49883"/>
        <note>4Fe-4S-S-AdoMet</note>
    </ligand>
</feature>
<feature type="binding site" evidence="8">
    <location>
        <begin position="43"/>
        <end position="45"/>
    </location>
    <ligand>
        <name>S-adenosyl-L-methionine</name>
        <dbReference type="ChEBI" id="CHEBI:59789"/>
    </ligand>
</feature>
<dbReference type="Pfam" id="PF04055">
    <property type="entry name" value="Radical_SAM"/>
    <property type="match status" value="1"/>
</dbReference>
<dbReference type="GO" id="GO:0016840">
    <property type="term" value="F:carbon-nitrogen lyase activity"/>
    <property type="evidence" value="ECO:0007669"/>
    <property type="project" value="UniProtKB-UniRule"/>
</dbReference>
<comment type="function">
    <text evidence="8">Catalyzes the complex heterocyclic radical-mediated conversion of 6-carboxy-5,6,7,8-tetrahydropterin (CPH4) to 7-carboxy-7-deazaguanine (CDG), a step common to the biosynthetic pathways of all 7-deazapurine-containing compounds.</text>
</comment>
<keyword evidence="4 8" id="KW-0460">Magnesium</keyword>
<feature type="domain" description="Radical SAM core" evidence="9">
    <location>
        <begin position="24"/>
        <end position="217"/>
    </location>
</feature>
<dbReference type="InterPro" id="IPR007197">
    <property type="entry name" value="rSAM"/>
</dbReference>
<accession>A0A4R2EP31</accession>
<dbReference type="PANTHER" id="PTHR42836:SF1">
    <property type="entry name" value="7-CARBOXY-7-DEAZAGUANINE SYNTHASE"/>
    <property type="match status" value="1"/>
</dbReference>
<dbReference type="PROSITE" id="PS51918">
    <property type="entry name" value="RADICAL_SAM"/>
    <property type="match status" value="1"/>
</dbReference>
<dbReference type="EC" id="4.3.99.3" evidence="8"/>
<feature type="binding site" evidence="8">
    <location>
        <position position="46"/>
    </location>
    <ligand>
        <name>Mg(2+)</name>
        <dbReference type="ChEBI" id="CHEBI:18420"/>
    </ligand>
</feature>
<keyword evidence="7 8" id="KW-0456">Lyase</keyword>
<dbReference type="InterPro" id="IPR013785">
    <property type="entry name" value="Aldolase_TIM"/>
</dbReference>
<reference evidence="10 11" key="1">
    <citation type="submission" date="2019-03" db="EMBL/GenBank/DDBJ databases">
        <title>Genomic Encyclopedia of Archaeal and Bacterial Type Strains, Phase II (KMG-II): from individual species to whole genera.</title>
        <authorList>
            <person name="Goeker M."/>
        </authorList>
    </citation>
    <scope>NUCLEOTIDE SEQUENCE [LARGE SCALE GENOMIC DNA]</scope>
    <source>
        <strain evidence="10 11">RL-C</strain>
    </source>
</reference>
<feature type="binding site" evidence="8">
    <location>
        <begin position="18"/>
        <end position="20"/>
    </location>
    <ligand>
        <name>substrate</name>
    </ligand>
</feature>
<dbReference type="PANTHER" id="PTHR42836">
    <property type="entry name" value="7-CARBOXY-7-DEAZAGUANINE SYNTHASE"/>
    <property type="match status" value="1"/>
</dbReference>
<evidence type="ECO:0000256" key="2">
    <source>
        <dbReference type="ARBA" id="ARBA00022691"/>
    </source>
</evidence>
<comment type="similarity">
    <text evidence="8">Belongs to the radical SAM superfamily. 7-carboxy-7-deazaguanine synthase family.</text>
</comment>